<dbReference type="PRINTS" id="PR00081">
    <property type="entry name" value="GDHRDH"/>
</dbReference>
<protein>
    <submittedName>
        <fullName evidence="4">3-oxoacyl-ACP reductase</fullName>
    </submittedName>
</protein>
<evidence type="ECO:0000256" key="1">
    <source>
        <dbReference type="ARBA" id="ARBA00006484"/>
    </source>
</evidence>
<organism evidence="4 5">
    <name type="scientific">Mycolicibacter virginiensis</name>
    <dbReference type="NCBI Taxonomy" id="1795032"/>
    <lineage>
        <taxon>Bacteria</taxon>
        <taxon>Bacillati</taxon>
        <taxon>Actinomycetota</taxon>
        <taxon>Actinomycetes</taxon>
        <taxon>Mycobacteriales</taxon>
        <taxon>Mycobacteriaceae</taxon>
        <taxon>Mycolicibacter</taxon>
    </lineage>
</organism>
<dbReference type="RefSeq" id="WP_046284247.1">
    <property type="nucleotide sequence ID" value="NZ_CP092430.2"/>
</dbReference>
<dbReference type="FunFam" id="3.40.50.720:FF:000084">
    <property type="entry name" value="Short-chain dehydrogenase reductase"/>
    <property type="match status" value="1"/>
</dbReference>
<evidence type="ECO:0000313" key="4">
    <source>
        <dbReference type="EMBL" id="PQM51181.1"/>
    </source>
</evidence>
<dbReference type="PROSITE" id="PS00061">
    <property type="entry name" value="ADH_SHORT"/>
    <property type="match status" value="1"/>
</dbReference>
<keyword evidence="2" id="KW-0560">Oxidoreductase</keyword>
<dbReference type="SMART" id="SM00822">
    <property type="entry name" value="PKS_KR"/>
    <property type="match status" value="1"/>
</dbReference>
<evidence type="ECO:0000256" key="2">
    <source>
        <dbReference type="ARBA" id="ARBA00023002"/>
    </source>
</evidence>
<name>A0A9X7IL87_9MYCO</name>
<dbReference type="InterPro" id="IPR020904">
    <property type="entry name" value="Sc_DH/Rdtase_CS"/>
</dbReference>
<dbReference type="Gene3D" id="3.40.50.720">
    <property type="entry name" value="NAD(P)-binding Rossmann-like Domain"/>
    <property type="match status" value="1"/>
</dbReference>
<sequence length="258" mass="26617">MKPDSDRLSAVVALVTGGARGLGAAFARRIVELGGRVVIADLLDDEGAELAKELGQNARYTHLDVTDTAQWAEAVSYAKAEFGSLNGLVNNAGIATGQFIEHEPVDHFRTVLEVNLVGVFNGVQAVIGSMRDAGGGSIVNISSAAGLMGLPLTAGYGASKWGVRGLTKIAATELGADRIRVNSVHPGMTYTPMTAEVGIQLGEGNYPNTPMGRVGVPDEIAGAVTYLLSDDAAYVTGAEIAVDGGWTAGPTVKYAMGQ</sequence>
<proteinExistence type="inferred from homology"/>
<dbReference type="PANTHER" id="PTHR42760:SF133">
    <property type="entry name" value="3-OXOACYL-[ACYL-CARRIER-PROTEIN] REDUCTASE"/>
    <property type="match status" value="1"/>
</dbReference>
<dbReference type="AlphaFoldDB" id="A0A9X7IL87"/>
<dbReference type="PRINTS" id="PR00080">
    <property type="entry name" value="SDRFAMILY"/>
</dbReference>
<comment type="caution">
    <text evidence="4">The sequence shown here is derived from an EMBL/GenBank/DDBJ whole genome shotgun (WGS) entry which is preliminary data.</text>
</comment>
<dbReference type="PANTHER" id="PTHR42760">
    <property type="entry name" value="SHORT-CHAIN DEHYDROGENASES/REDUCTASES FAMILY MEMBER"/>
    <property type="match status" value="1"/>
</dbReference>
<keyword evidence="5" id="KW-1185">Reference proteome</keyword>
<dbReference type="EMBL" id="PUEV01000085">
    <property type="protein sequence ID" value="PQM51181.1"/>
    <property type="molecule type" value="Genomic_DNA"/>
</dbReference>
<comment type="similarity">
    <text evidence="1">Belongs to the short-chain dehydrogenases/reductases (SDR) family.</text>
</comment>
<dbReference type="Pfam" id="PF13561">
    <property type="entry name" value="adh_short_C2"/>
    <property type="match status" value="1"/>
</dbReference>
<evidence type="ECO:0000259" key="3">
    <source>
        <dbReference type="SMART" id="SM00822"/>
    </source>
</evidence>
<dbReference type="Proteomes" id="UP000237911">
    <property type="component" value="Unassembled WGS sequence"/>
</dbReference>
<accession>A0A9X7IL87</accession>
<dbReference type="SUPFAM" id="SSF51735">
    <property type="entry name" value="NAD(P)-binding Rossmann-fold domains"/>
    <property type="match status" value="1"/>
</dbReference>
<dbReference type="InterPro" id="IPR036291">
    <property type="entry name" value="NAD(P)-bd_dom_sf"/>
</dbReference>
<evidence type="ECO:0000313" key="5">
    <source>
        <dbReference type="Proteomes" id="UP000237911"/>
    </source>
</evidence>
<dbReference type="GO" id="GO:0016616">
    <property type="term" value="F:oxidoreductase activity, acting on the CH-OH group of donors, NAD or NADP as acceptor"/>
    <property type="evidence" value="ECO:0007669"/>
    <property type="project" value="TreeGrafter"/>
</dbReference>
<dbReference type="InterPro" id="IPR057326">
    <property type="entry name" value="KR_dom"/>
</dbReference>
<dbReference type="InterPro" id="IPR002347">
    <property type="entry name" value="SDR_fam"/>
</dbReference>
<feature type="domain" description="Ketoreductase" evidence="3">
    <location>
        <begin position="11"/>
        <end position="188"/>
    </location>
</feature>
<reference evidence="4 5" key="1">
    <citation type="submission" date="2018-02" db="EMBL/GenBank/DDBJ databases">
        <title>Draft genome sequence of Mycobacterium virginiense isolated from mud of a swine farm in Japan.</title>
        <authorList>
            <person name="Ohya K."/>
        </authorList>
    </citation>
    <scope>NUCLEOTIDE SEQUENCE [LARGE SCALE GENOMIC DNA]</scope>
    <source>
        <strain evidence="4 5">GF75</strain>
    </source>
</reference>
<dbReference type="NCBIfam" id="NF005559">
    <property type="entry name" value="PRK07231.1"/>
    <property type="match status" value="1"/>
</dbReference>
<gene>
    <name evidence="4" type="ORF">C5U48_16465</name>
</gene>